<proteinExistence type="predicted"/>
<dbReference type="Proteomes" id="UP000317940">
    <property type="component" value="Unassembled WGS sequence"/>
</dbReference>
<feature type="domain" description="HTH gntR-type" evidence="4">
    <location>
        <begin position="1"/>
        <end position="69"/>
    </location>
</feature>
<evidence type="ECO:0000256" key="1">
    <source>
        <dbReference type="ARBA" id="ARBA00023015"/>
    </source>
</evidence>
<keyword evidence="3" id="KW-0804">Transcription</keyword>
<keyword evidence="2" id="KW-0238">DNA-binding</keyword>
<dbReference type="PROSITE" id="PS50949">
    <property type="entry name" value="HTH_GNTR"/>
    <property type="match status" value="1"/>
</dbReference>
<dbReference type="Pfam" id="PF00392">
    <property type="entry name" value="GntR"/>
    <property type="match status" value="1"/>
</dbReference>
<name>A0A561TVH0_9ACTN</name>
<dbReference type="PANTHER" id="PTHR43537">
    <property type="entry name" value="TRANSCRIPTIONAL REGULATOR, GNTR FAMILY"/>
    <property type="match status" value="1"/>
</dbReference>
<dbReference type="SUPFAM" id="SSF48008">
    <property type="entry name" value="GntR ligand-binding domain-like"/>
    <property type="match status" value="1"/>
</dbReference>
<dbReference type="GO" id="GO:0003677">
    <property type="term" value="F:DNA binding"/>
    <property type="evidence" value="ECO:0007669"/>
    <property type="project" value="UniProtKB-KW"/>
</dbReference>
<dbReference type="InterPro" id="IPR000524">
    <property type="entry name" value="Tscrpt_reg_HTH_GntR"/>
</dbReference>
<gene>
    <name evidence="5" type="ORF">FHX73_12216</name>
</gene>
<dbReference type="PANTHER" id="PTHR43537:SF5">
    <property type="entry name" value="UXU OPERON TRANSCRIPTIONAL REGULATOR"/>
    <property type="match status" value="1"/>
</dbReference>
<dbReference type="InterPro" id="IPR008920">
    <property type="entry name" value="TF_FadR/GntR_C"/>
</dbReference>
<organism evidence="5 6">
    <name type="scientific">Kitasatospora viridis</name>
    <dbReference type="NCBI Taxonomy" id="281105"/>
    <lineage>
        <taxon>Bacteria</taxon>
        <taxon>Bacillati</taxon>
        <taxon>Actinomycetota</taxon>
        <taxon>Actinomycetes</taxon>
        <taxon>Kitasatosporales</taxon>
        <taxon>Streptomycetaceae</taxon>
        <taxon>Kitasatospora</taxon>
    </lineage>
</organism>
<dbReference type="OrthoDB" id="7989071at2"/>
<dbReference type="Pfam" id="PF07729">
    <property type="entry name" value="FCD"/>
    <property type="match status" value="1"/>
</dbReference>
<dbReference type="AlphaFoldDB" id="A0A561TVH0"/>
<evidence type="ECO:0000313" key="6">
    <source>
        <dbReference type="Proteomes" id="UP000317940"/>
    </source>
</evidence>
<dbReference type="EMBL" id="VIWT01000002">
    <property type="protein sequence ID" value="TWF91104.1"/>
    <property type="molecule type" value="Genomic_DNA"/>
</dbReference>
<dbReference type="SMART" id="SM00895">
    <property type="entry name" value="FCD"/>
    <property type="match status" value="1"/>
</dbReference>
<dbReference type="InterPro" id="IPR036388">
    <property type="entry name" value="WH-like_DNA-bd_sf"/>
</dbReference>
<dbReference type="InterPro" id="IPR011711">
    <property type="entry name" value="GntR_C"/>
</dbReference>
<dbReference type="SMART" id="SM00345">
    <property type="entry name" value="HTH_GNTR"/>
    <property type="match status" value="1"/>
</dbReference>
<dbReference type="Gene3D" id="1.10.10.10">
    <property type="entry name" value="Winged helix-like DNA-binding domain superfamily/Winged helix DNA-binding domain"/>
    <property type="match status" value="1"/>
</dbReference>
<comment type="caution">
    <text evidence="5">The sequence shown here is derived from an EMBL/GenBank/DDBJ whole genome shotgun (WGS) entry which is preliminary data.</text>
</comment>
<dbReference type="PRINTS" id="PR00035">
    <property type="entry name" value="HTHGNTR"/>
</dbReference>
<evidence type="ECO:0000256" key="2">
    <source>
        <dbReference type="ARBA" id="ARBA00023125"/>
    </source>
</evidence>
<dbReference type="GO" id="GO:0003700">
    <property type="term" value="F:DNA-binding transcription factor activity"/>
    <property type="evidence" value="ECO:0007669"/>
    <property type="project" value="InterPro"/>
</dbReference>
<keyword evidence="6" id="KW-1185">Reference proteome</keyword>
<dbReference type="Gene3D" id="1.20.120.530">
    <property type="entry name" value="GntR ligand-binding domain-like"/>
    <property type="match status" value="1"/>
</dbReference>
<evidence type="ECO:0000256" key="3">
    <source>
        <dbReference type="ARBA" id="ARBA00023163"/>
    </source>
</evidence>
<dbReference type="CDD" id="cd07377">
    <property type="entry name" value="WHTH_GntR"/>
    <property type="match status" value="1"/>
</dbReference>
<sequence length="223" mass="24131">MAVTDEAIEKIKTMILSGRLKPGDRLPKEPDLAAQLGLSRNSLREAVKALSLLNVLDVRQGDGTYVTSLEPSLLLEALTFILDLHQDESVVELFQVRAVLDSAASGLAAQWATDEQLAELAALLDSVGPDPTVEELVANDLEFHRLIARAGGNDVLASLLDSLAHRTARARIWRGVTQEQAVERTMSEHRGLLDALVAHDVEAAKARAAVHVGGVVEWLRKAL</sequence>
<accession>A0A561TVH0</accession>
<evidence type="ECO:0000313" key="5">
    <source>
        <dbReference type="EMBL" id="TWF91104.1"/>
    </source>
</evidence>
<dbReference type="RefSeq" id="WP_145908741.1">
    <property type="nucleotide sequence ID" value="NZ_BAAAMZ010000002.1"/>
</dbReference>
<dbReference type="SUPFAM" id="SSF46785">
    <property type="entry name" value="Winged helix' DNA-binding domain"/>
    <property type="match status" value="1"/>
</dbReference>
<reference evidence="5 6" key="1">
    <citation type="submission" date="2019-06" db="EMBL/GenBank/DDBJ databases">
        <title>Sequencing the genomes of 1000 actinobacteria strains.</title>
        <authorList>
            <person name="Klenk H.-P."/>
        </authorList>
    </citation>
    <scope>NUCLEOTIDE SEQUENCE [LARGE SCALE GENOMIC DNA]</scope>
    <source>
        <strain evidence="5 6">DSM 44826</strain>
    </source>
</reference>
<dbReference type="InterPro" id="IPR036390">
    <property type="entry name" value="WH_DNA-bd_sf"/>
</dbReference>
<keyword evidence="1" id="KW-0805">Transcription regulation</keyword>
<evidence type="ECO:0000259" key="4">
    <source>
        <dbReference type="PROSITE" id="PS50949"/>
    </source>
</evidence>
<protein>
    <submittedName>
        <fullName evidence="5">GntR family transcriptional regulator</fullName>
    </submittedName>
</protein>